<dbReference type="AlphaFoldDB" id="A0A545UJW3"/>
<dbReference type="PANTHER" id="PTHR37419:SF8">
    <property type="entry name" value="TOXIN YJJJ"/>
    <property type="match status" value="1"/>
</dbReference>
<gene>
    <name evidence="6" type="ORF">FLL46_02350</name>
</gene>
<dbReference type="Proteomes" id="UP000315439">
    <property type="component" value="Unassembled WGS sequence"/>
</dbReference>
<feature type="domain" description="HipA-like C-terminal" evidence="4">
    <location>
        <begin position="178"/>
        <end position="389"/>
    </location>
</feature>
<dbReference type="OrthoDB" id="9805913at2"/>
<name>A0A545UJW3_9GAMM</name>
<evidence type="ECO:0000256" key="2">
    <source>
        <dbReference type="ARBA" id="ARBA00022679"/>
    </source>
</evidence>
<feature type="domain" description="HipA N-terminal subdomain 1" evidence="5">
    <location>
        <begin position="34"/>
        <end position="125"/>
    </location>
</feature>
<keyword evidence="7" id="KW-1185">Reference proteome</keyword>
<keyword evidence="3" id="KW-0418">Kinase</keyword>
<accession>A0A545UJW3</accession>
<dbReference type="PANTHER" id="PTHR37419">
    <property type="entry name" value="SERINE/THREONINE-PROTEIN KINASE TOXIN HIPA"/>
    <property type="match status" value="1"/>
</dbReference>
<dbReference type="InterPro" id="IPR017508">
    <property type="entry name" value="HipA_N1"/>
</dbReference>
<comment type="similarity">
    <text evidence="1">Belongs to the HipA Ser/Thr kinase family.</text>
</comment>
<sequence>MTRRSEKYTVTLNTPATGKINCGTLVVREFGGNTDGVGFKYSAEYLNHPAAFSIDPIALKLTDSAYQFSINNNLPGFLDDYLPDRWGRKVITRAATISKKENFNANSVIDILSLVSKSNIGAISIDSESEKPTFDLGLEFQELINAENAAQLIDNPKLKIQLEAAKLIHLWRDGSGGVGGARPKSLIHKNNIGYLAKFNSRRDEFNYAKVELACLLMAKDAGIHINGGFIQTDVNGRDVLLLQRFDLLPNDTRLHLLTINSMLKDPVSFIDFGNMFKYDNILQILKTYSSKIQDDVKQLLRLMLFNRAINNIDDHERNFSLSNSGNGYQLSPAYDLVPSLNRGEYHAAGFNYSNYPPKPSEIDGTKRILGVPKVEAKACAEQVINAVEKWTYFAELAGVSEKDSKKISAILNL</sequence>
<organism evidence="6 7">
    <name type="scientific">Aliikangiella coralliicola</name>
    <dbReference type="NCBI Taxonomy" id="2592383"/>
    <lineage>
        <taxon>Bacteria</taxon>
        <taxon>Pseudomonadati</taxon>
        <taxon>Pseudomonadota</taxon>
        <taxon>Gammaproteobacteria</taxon>
        <taxon>Oceanospirillales</taxon>
        <taxon>Pleioneaceae</taxon>
        <taxon>Aliikangiella</taxon>
    </lineage>
</organism>
<dbReference type="RefSeq" id="WP_142891805.1">
    <property type="nucleotide sequence ID" value="NZ_ML660160.1"/>
</dbReference>
<evidence type="ECO:0000256" key="1">
    <source>
        <dbReference type="ARBA" id="ARBA00010164"/>
    </source>
</evidence>
<evidence type="ECO:0000259" key="4">
    <source>
        <dbReference type="Pfam" id="PF07804"/>
    </source>
</evidence>
<dbReference type="Gene3D" id="1.10.1070.20">
    <property type="match status" value="1"/>
</dbReference>
<reference evidence="6 7" key="1">
    <citation type="submission" date="2019-07" db="EMBL/GenBank/DDBJ databases">
        <title>Draft genome for Aliikangiella sp. M105.</title>
        <authorList>
            <person name="Wang G."/>
        </authorList>
    </citation>
    <scope>NUCLEOTIDE SEQUENCE [LARGE SCALE GENOMIC DNA]</scope>
    <source>
        <strain evidence="6 7">M105</strain>
    </source>
</reference>
<dbReference type="Pfam" id="PF07804">
    <property type="entry name" value="HipA_C"/>
    <property type="match status" value="1"/>
</dbReference>
<comment type="caution">
    <text evidence="6">The sequence shown here is derived from an EMBL/GenBank/DDBJ whole genome shotgun (WGS) entry which is preliminary data.</text>
</comment>
<dbReference type="InterPro" id="IPR012893">
    <property type="entry name" value="HipA-like_C"/>
</dbReference>
<dbReference type="GO" id="GO:0004674">
    <property type="term" value="F:protein serine/threonine kinase activity"/>
    <property type="evidence" value="ECO:0007669"/>
    <property type="project" value="TreeGrafter"/>
</dbReference>
<evidence type="ECO:0000313" key="7">
    <source>
        <dbReference type="Proteomes" id="UP000315439"/>
    </source>
</evidence>
<dbReference type="Pfam" id="PF13657">
    <property type="entry name" value="Couple_hipA"/>
    <property type="match status" value="1"/>
</dbReference>
<protein>
    <submittedName>
        <fullName evidence="6">Type II toxin-antitoxin system HipA family toxin</fullName>
    </submittedName>
</protein>
<dbReference type="EMBL" id="VIKS01000001">
    <property type="protein sequence ID" value="TQV89741.1"/>
    <property type="molecule type" value="Genomic_DNA"/>
</dbReference>
<evidence type="ECO:0000256" key="3">
    <source>
        <dbReference type="ARBA" id="ARBA00022777"/>
    </source>
</evidence>
<evidence type="ECO:0000259" key="5">
    <source>
        <dbReference type="Pfam" id="PF13657"/>
    </source>
</evidence>
<evidence type="ECO:0000313" key="6">
    <source>
        <dbReference type="EMBL" id="TQV89741.1"/>
    </source>
</evidence>
<dbReference type="GO" id="GO:0005829">
    <property type="term" value="C:cytosol"/>
    <property type="evidence" value="ECO:0007669"/>
    <property type="project" value="TreeGrafter"/>
</dbReference>
<dbReference type="InterPro" id="IPR052028">
    <property type="entry name" value="HipA_Ser/Thr_kinase"/>
</dbReference>
<dbReference type="NCBIfam" id="TIGR03071">
    <property type="entry name" value="couple_hipA"/>
    <property type="match status" value="1"/>
</dbReference>
<proteinExistence type="inferred from homology"/>
<keyword evidence="2" id="KW-0808">Transferase</keyword>